<dbReference type="PROSITE" id="PS51900">
    <property type="entry name" value="CB"/>
    <property type="match status" value="1"/>
</dbReference>
<keyword evidence="13" id="KW-1185">Reference proteome</keyword>
<dbReference type="InterPro" id="IPR010998">
    <property type="entry name" value="Integrase_recombinase_N"/>
</dbReference>
<dbReference type="RefSeq" id="WP_042205248.1">
    <property type="nucleotide sequence ID" value="NZ_CP009288.1"/>
</dbReference>
<keyword evidence="4" id="KW-0159">Chromosome partition</keyword>
<evidence type="ECO:0000256" key="6">
    <source>
        <dbReference type="ARBA" id="ARBA00023125"/>
    </source>
</evidence>
<evidence type="ECO:0000256" key="3">
    <source>
        <dbReference type="ARBA" id="ARBA00022618"/>
    </source>
</evidence>
<dbReference type="OrthoDB" id="974902at2"/>
<keyword evidence="5" id="KW-0229">DNA integration</keyword>
<keyword evidence="3" id="KW-0132">Cell division</keyword>
<evidence type="ECO:0000256" key="8">
    <source>
        <dbReference type="ARBA" id="ARBA00023306"/>
    </source>
</evidence>
<dbReference type="Pfam" id="PF02899">
    <property type="entry name" value="Phage_int_SAM_1"/>
    <property type="match status" value="1"/>
</dbReference>
<evidence type="ECO:0000259" key="10">
    <source>
        <dbReference type="PROSITE" id="PS51898"/>
    </source>
</evidence>
<dbReference type="Proteomes" id="UP000029409">
    <property type="component" value="Chromosome"/>
</dbReference>
<gene>
    <name evidence="12" type="ORF">PDUR_04495</name>
</gene>
<dbReference type="InterPro" id="IPR013762">
    <property type="entry name" value="Integrase-like_cat_sf"/>
</dbReference>
<reference evidence="12 13" key="1">
    <citation type="submission" date="2014-08" db="EMBL/GenBank/DDBJ databases">
        <title>Comparative genomics of the Paenibacillus odorifer group.</title>
        <authorList>
            <person name="den Bakker H.C."/>
            <person name="Tsai Y.-C."/>
            <person name="Martin N."/>
            <person name="Korlach J."/>
            <person name="Wiedmann M."/>
        </authorList>
    </citation>
    <scope>NUCLEOTIDE SEQUENCE [LARGE SCALE GENOMIC DNA]</scope>
    <source>
        <strain evidence="12 13">DSM 1735</strain>
    </source>
</reference>
<dbReference type="Gene3D" id="1.10.443.10">
    <property type="entry name" value="Intergrase catalytic core"/>
    <property type="match status" value="1"/>
</dbReference>
<evidence type="ECO:0000259" key="11">
    <source>
        <dbReference type="PROSITE" id="PS51900"/>
    </source>
</evidence>
<comment type="subcellular location">
    <subcellularLocation>
        <location evidence="1">Cytoplasm</location>
    </subcellularLocation>
</comment>
<dbReference type="InterPro" id="IPR002104">
    <property type="entry name" value="Integrase_catalytic"/>
</dbReference>
<dbReference type="GO" id="GO:0007059">
    <property type="term" value="P:chromosome segregation"/>
    <property type="evidence" value="ECO:0007669"/>
    <property type="project" value="UniProtKB-KW"/>
</dbReference>
<evidence type="ECO:0000313" key="13">
    <source>
        <dbReference type="Proteomes" id="UP000029409"/>
    </source>
</evidence>
<dbReference type="GO" id="GO:0005737">
    <property type="term" value="C:cytoplasm"/>
    <property type="evidence" value="ECO:0007669"/>
    <property type="project" value="UniProtKB-SubCell"/>
</dbReference>
<name>A0A089HJQ4_PAEDU</name>
<dbReference type="InterPro" id="IPR050090">
    <property type="entry name" value="Tyrosine_recombinase_XerCD"/>
</dbReference>
<dbReference type="InterPro" id="IPR004107">
    <property type="entry name" value="Integrase_SAM-like_N"/>
</dbReference>
<accession>A0A089HJQ4</accession>
<keyword evidence="7" id="KW-0233">DNA recombination</keyword>
<dbReference type="PANTHER" id="PTHR30349:SF77">
    <property type="entry name" value="TYROSINE RECOMBINASE XERC"/>
    <property type="match status" value="1"/>
</dbReference>
<protein>
    <submittedName>
        <fullName evidence="12">Recombinase XerC</fullName>
    </submittedName>
</protein>
<keyword evidence="8" id="KW-0131">Cell cycle</keyword>
<dbReference type="Gene3D" id="1.10.150.130">
    <property type="match status" value="1"/>
</dbReference>
<evidence type="ECO:0000313" key="12">
    <source>
        <dbReference type="EMBL" id="AIQ11332.1"/>
    </source>
</evidence>
<dbReference type="PROSITE" id="PS51898">
    <property type="entry name" value="TYR_RECOMBINASE"/>
    <property type="match status" value="1"/>
</dbReference>
<evidence type="ECO:0000256" key="5">
    <source>
        <dbReference type="ARBA" id="ARBA00022908"/>
    </source>
</evidence>
<evidence type="ECO:0000256" key="2">
    <source>
        <dbReference type="ARBA" id="ARBA00022490"/>
    </source>
</evidence>
<organism evidence="12 13">
    <name type="scientific">Paenibacillus durus</name>
    <name type="common">Paenibacillus azotofixans</name>
    <dbReference type="NCBI Taxonomy" id="44251"/>
    <lineage>
        <taxon>Bacteria</taxon>
        <taxon>Bacillati</taxon>
        <taxon>Bacillota</taxon>
        <taxon>Bacilli</taxon>
        <taxon>Bacillales</taxon>
        <taxon>Paenibacillaceae</taxon>
        <taxon>Paenibacillus</taxon>
    </lineage>
</organism>
<evidence type="ECO:0000256" key="4">
    <source>
        <dbReference type="ARBA" id="ARBA00022829"/>
    </source>
</evidence>
<dbReference type="GO" id="GO:0015074">
    <property type="term" value="P:DNA integration"/>
    <property type="evidence" value="ECO:0007669"/>
    <property type="project" value="UniProtKB-KW"/>
</dbReference>
<dbReference type="GO" id="GO:0003677">
    <property type="term" value="F:DNA binding"/>
    <property type="evidence" value="ECO:0007669"/>
    <property type="project" value="UniProtKB-UniRule"/>
</dbReference>
<dbReference type="GO" id="GO:0006310">
    <property type="term" value="P:DNA recombination"/>
    <property type="evidence" value="ECO:0007669"/>
    <property type="project" value="UniProtKB-KW"/>
</dbReference>
<dbReference type="InterPro" id="IPR011010">
    <property type="entry name" value="DNA_brk_join_enz"/>
</dbReference>
<dbReference type="STRING" id="44251.PDUR_04495"/>
<evidence type="ECO:0000256" key="7">
    <source>
        <dbReference type="ARBA" id="ARBA00023172"/>
    </source>
</evidence>
<proteinExistence type="predicted"/>
<dbReference type="EMBL" id="CP009288">
    <property type="protein sequence ID" value="AIQ11332.1"/>
    <property type="molecule type" value="Genomic_DNA"/>
</dbReference>
<dbReference type="GO" id="GO:0051301">
    <property type="term" value="P:cell division"/>
    <property type="evidence" value="ECO:0007669"/>
    <property type="project" value="UniProtKB-KW"/>
</dbReference>
<dbReference type="InterPro" id="IPR044068">
    <property type="entry name" value="CB"/>
</dbReference>
<dbReference type="KEGG" id="pdu:PDUR_04495"/>
<dbReference type="Pfam" id="PF00589">
    <property type="entry name" value="Phage_integrase"/>
    <property type="match status" value="1"/>
</dbReference>
<feature type="domain" description="Tyr recombinase" evidence="10">
    <location>
        <begin position="103"/>
        <end position="277"/>
    </location>
</feature>
<keyword evidence="2" id="KW-0963">Cytoplasm</keyword>
<evidence type="ECO:0000256" key="1">
    <source>
        <dbReference type="ARBA" id="ARBA00004496"/>
    </source>
</evidence>
<evidence type="ECO:0000256" key="9">
    <source>
        <dbReference type="PROSITE-ProRule" id="PRU01248"/>
    </source>
</evidence>
<keyword evidence="6 9" id="KW-0238">DNA-binding</keyword>
<dbReference type="AlphaFoldDB" id="A0A089HJQ4"/>
<dbReference type="eggNOG" id="COG4974">
    <property type="taxonomic scope" value="Bacteria"/>
</dbReference>
<dbReference type="PANTHER" id="PTHR30349">
    <property type="entry name" value="PHAGE INTEGRASE-RELATED"/>
    <property type="match status" value="1"/>
</dbReference>
<feature type="domain" description="Core-binding (CB)" evidence="11">
    <location>
        <begin position="1"/>
        <end position="83"/>
    </location>
</feature>
<sequence length="281" mass="32662">MEYIQGFEAHLRSKDRSKNTVSCYIRDVLQFMAWYRGKTEYGLDKWIELDGVEYKKVLQSTNQAILTINRKIASVNVFAQWMHQQGYIKEEIHIEAIRNKDVRQYKGLEDTDLWKLRNEIHRTGNRMHICMIELLLGTGIRVSELVGIKLKDIEISERKGILKVLGKGNSFRTIPLNKDVRKAITRYLEVRPQVELEYLCIGQRGALERNAVNLILNKYGNRINVKVTPHMLRHTLGYKLVKTTPLTTIQQILGHDHVATTNIYTLTTQQDMAEALANIEW</sequence>
<dbReference type="SUPFAM" id="SSF56349">
    <property type="entry name" value="DNA breaking-rejoining enzymes"/>
    <property type="match status" value="1"/>
</dbReference>